<sequence>MAMLQLTELPPLSLYIHTPWCIRKCPYCDFNSHTSKQIPEAAYLKALLNDFDSELPYIQGRPLRSIFIGGGTPSLLSPTFYRSLLEYINAKIDWAEDIEITMEANPGTVEQKSFAGYREAGINRLSLGVQSFDDKKLEALGRIHGGTEAQTAINIARQSGFDNFNLDLMHGLPGQSEQQALLDLETALSFKPPHLSWYQLTIEPNTEFYSRPPTLPEDDDLWQIQEAGQALLKRHHLIQYEVSAYATKGHQAKHNLNYWRFGDYLGIGAGAHGKVTTLDPSGSTIMRYQKTRQPEAYLNRIDNYKASNQILAAEDLPLEFLMNVMRLNEGVSESLYTESTGLSLQSLEPALSQARLDKLIEPSRLKATEKGHLFLNQLLDRFL</sequence>
<keyword evidence="10" id="KW-0963">Cytoplasm</keyword>
<evidence type="ECO:0000313" key="13">
    <source>
        <dbReference type="Proteomes" id="UP001163739"/>
    </source>
</evidence>
<comment type="cofactor">
    <cofactor evidence="1">
        <name>[4Fe-4S] cluster</name>
        <dbReference type="ChEBI" id="CHEBI:49883"/>
    </cofactor>
</comment>
<keyword evidence="13" id="KW-1185">Reference proteome</keyword>
<accession>A0ABY6N7L2</accession>
<feature type="domain" description="Radical SAM core" evidence="11">
    <location>
        <begin position="6"/>
        <end position="241"/>
    </location>
</feature>
<keyword evidence="10" id="KW-0004">4Fe-4S</keyword>
<evidence type="ECO:0000256" key="8">
    <source>
        <dbReference type="ARBA" id="ARBA00023014"/>
    </source>
</evidence>
<protein>
    <recommendedName>
        <fullName evidence="3 10">Heme chaperone HemW</fullName>
    </recommendedName>
</protein>
<comment type="function">
    <text evidence="10">Probably acts as a heme chaperone, transferring heme to an unknown acceptor. Binds one molecule of heme per monomer, possibly covalently. Binds 1 [4Fe-4S] cluster. The cluster is coordinated with 3 cysteines and an exchangeable S-adenosyl-L-methionine.</text>
</comment>
<dbReference type="PANTHER" id="PTHR13932">
    <property type="entry name" value="COPROPORPHYRINIGEN III OXIDASE"/>
    <property type="match status" value="1"/>
</dbReference>
<evidence type="ECO:0000259" key="11">
    <source>
        <dbReference type="PROSITE" id="PS51918"/>
    </source>
</evidence>
<keyword evidence="7 10" id="KW-0408">Iron</keyword>
<dbReference type="SMART" id="SM00729">
    <property type="entry name" value="Elp3"/>
    <property type="match status" value="1"/>
</dbReference>
<dbReference type="InterPro" id="IPR006638">
    <property type="entry name" value="Elp3/MiaA/NifB-like_rSAM"/>
</dbReference>
<keyword evidence="5 10" id="KW-0949">S-adenosyl-L-methionine</keyword>
<evidence type="ECO:0000256" key="9">
    <source>
        <dbReference type="ARBA" id="ARBA00023186"/>
    </source>
</evidence>
<keyword evidence="4 10" id="KW-0349">Heme</keyword>
<dbReference type="InterPro" id="IPR010723">
    <property type="entry name" value="HemN_C"/>
</dbReference>
<dbReference type="InterPro" id="IPR034505">
    <property type="entry name" value="Coproporphyrinogen-III_oxidase"/>
</dbReference>
<dbReference type="SFLD" id="SFLDF00288">
    <property type="entry name" value="HemN-like__clustered_with_nucl"/>
    <property type="match status" value="1"/>
</dbReference>
<dbReference type="InterPro" id="IPR007197">
    <property type="entry name" value="rSAM"/>
</dbReference>
<evidence type="ECO:0000313" key="12">
    <source>
        <dbReference type="EMBL" id="UZE98084.1"/>
    </source>
</evidence>
<evidence type="ECO:0000256" key="5">
    <source>
        <dbReference type="ARBA" id="ARBA00022691"/>
    </source>
</evidence>
<comment type="similarity">
    <text evidence="2">Belongs to the anaerobic coproporphyrinogen-III oxidase family. HemW subfamily.</text>
</comment>
<proteinExistence type="inferred from homology"/>
<dbReference type="PANTHER" id="PTHR13932:SF5">
    <property type="entry name" value="RADICAL S-ADENOSYL METHIONINE DOMAIN-CONTAINING PROTEIN 1, MITOCHONDRIAL"/>
    <property type="match status" value="1"/>
</dbReference>
<evidence type="ECO:0000256" key="7">
    <source>
        <dbReference type="ARBA" id="ARBA00023004"/>
    </source>
</evidence>
<dbReference type="Pfam" id="PF06969">
    <property type="entry name" value="HemN_C"/>
    <property type="match status" value="1"/>
</dbReference>
<dbReference type="InterPro" id="IPR004559">
    <property type="entry name" value="HemW-like"/>
</dbReference>
<dbReference type="Gene3D" id="3.20.20.70">
    <property type="entry name" value="Aldolase class I"/>
    <property type="match status" value="1"/>
</dbReference>
<evidence type="ECO:0000256" key="4">
    <source>
        <dbReference type="ARBA" id="ARBA00022617"/>
    </source>
</evidence>
<dbReference type="InterPro" id="IPR013785">
    <property type="entry name" value="Aldolase_TIM"/>
</dbReference>
<reference evidence="12" key="1">
    <citation type="submission" date="2022-06" db="EMBL/GenBank/DDBJ databases">
        <title>Alkalimarinus sp. nov., isolated from gut of a Alitta virens.</title>
        <authorList>
            <person name="Yang A.I."/>
            <person name="Shin N.-R."/>
        </authorList>
    </citation>
    <scope>NUCLEOTIDE SEQUENCE</scope>
    <source>
        <strain evidence="12">A2M4</strain>
    </source>
</reference>
<dbReference type="Pfam" id="PF04055">
    <property type="entry name" value="Radical_SAM"/>
    <property type="match status" value="1"/>
</dbReference>
<dbReference type="CDD" id="cd01335">
    <property type="entry name" value="Radical_SAM"/>
    <property type="match status" value="1"/>
</dbReference>
<keyword evidence="6 10" id="KW-0479">Metal-binding</keyword>
<dbReference type="EMBL" id="CP100390">
    <property type="protein sequence ID" value="UZE98084.1"/>
    <property type="molecule type" value="Genomic_DNA"/>
</dbReference>
<evidence type="ECO:0000256" key="6">
    <source>
        <dbReference type="ARBA" id="ARBA00022723"/>
    </source>
</evidence>
<keyword evidence="8 10" id="KW-0411">Iron-sulfur</keyword>
<dbReference type="SFLD" id="SFLDS00029">
    <property type="entry name" value="Radical_SAM"/>
    <property type="match status" value="1"/>
</dbReference>
<dbReference type="NCBIfam" id="TIGR00539">
    <property type="entry name" value="hemN_rel"/>
    <property type="match status" value="1"/>
</dbReference>
<dbReference type="InterPro" id="IPR058240">
    <property type="entry name" value="rSAM_sf"/>
</dbReference>
<dbReference type="SFLD" id="SFLDF00562">
    <property type="entry name" value="HemN-like__clustered_with_heat"/>
    <property type="match status" value="1"/>
</dbReference>
<comment type="subcellular location">
    <subcellularLocation>
        <location evidence="10">Cytoplasm</location>
    </subcellularLocation>
</comment>
<keyword evidence="9 10" id="KW-0143">Chaperone</keyword>
<dbReference type="SUPFAM" id="SSF102114">
    <property type="entry name" value="Radical SAM enzymes"/>
    <property type="match status" value="1"/>
</dbReference>
<gene>
    <name evidence="12" type="primary">hemW</name>
    <name evidence="12" type="ORF">NKI27_18160</name>
</gene>
<dbReference type="PROSITE" id="PS51918">
    <property type="entry name" value="RADICAL_SAM"/>
    <property type="match status" value="1"/>
</dbReference>
<dbReference type="SFLD" id="SFLDG01065">
    <property type="entry name" value="anaerobic_coproporphyrinogen-I"/>
    <property type="match status" value="1"/>
</dbReference>
<name>A0ABY6N7L2_9ALTE</name>
<organism evidence="12 13">
    <name type="scientific">Alkalimarinus alittae</name>
    <dbReference type="NCBI Taxonomy" id="2961619"/>
    <lineage>
        <taxon>Bacteria</taxon>
        <taxon>Pseudomonadati</taxon>
        <taxon>Pseudomonadota</taxon>
        <taxon>Gammaproteobacteria</taxon>
        <taxon>Alteromonadales</taxon>
        <taxon>Alteromonadaceae</taxon>
        <taxon>Alkalimarinus</taxon>
    </lineage>
</organism>
<evidence type="ECO:0000256" key="2">
    <source>
        <dbReference type="ARBA" id="ARBA00006100"/>
    </source>
</evidence>
<dbReference type="Proteomes" id="UP001163739">
    <property type="component" value="Chromosome"/>
</dbReference>
<evidence type="ECO:0000256" key="10">
    <source>
        <dbReference type="RuleBase" id="RU364116"/>
    </source>
</evidence>
<evidence type="ECO:0000256" key="1">
    <source>
        <dbReference type="ARBA" id="ARBA00001966"/>
    </source>
</evidence>
<evidence type="ECO:0000256" key="3">
    <source>
        <dbReference type="ARBA" id="ARBA00017228"/>
    </source>
</evidence>